<dbReference type="FunFam" id="1.25.40.10:FF:000090">
    <property type="entry name" value="Pentatricopeptide repeat-containing protein, chloroplastic"/>
    <property type="match status" value="1"/>
</dbReference>
<proteinExistence type="predicted"/>
<organism evidence="3 4">
    <name type="scientific">Asparagus officinalis</name>
    <name type="common">Garden asparagus</name>
    <dbReference type="NCBI Taxonomy" id="4686"/>
    <lineage>
        <taxon>Eukaryota</taxon>
        <taxon>Viridiplantae</taxon>
        <taxon>Streptophyta</taxon>
        <taxon>Embryophyta</taxon>
        <taxon>Tracheophyta</taxon>
        <taxon>Spermatophyta</taxon>
        <taxon>Magnoliopsida</taxon>
        <taxon>Liliopsida</taxon>
        <taxon>Asparagales</taxon>
        <taxon>Asparagaceae</taxon>
        <taxon>Asparagoideae</taxon>
        <taxon>Asparagus</taxon>
    </lineage>
</organism>
<feature type="repeat" description="PPR" evidence="2">
    <location>
        <begin position="5"/>
        <end position="40"/>
    </location>
</feature>
<dbReference type="Proteomes" id="UP000243459">
    <property type="component" value="Chromosome 6"/>
</dbReference>
<dbReference type="Gramene" id="ONK66069">
    <property type="protein sequence ID" value="ONK66069"/>
    <property type="gene ID" value="A4U43_C06F3840"/>
</dbReference>
<dbReference type="InterPro" id="IPR002885">
    <property type="entry name" value="PPR_rpt"/>
</dbReference>
<dbReference type="EMBL" id="CM007386">
    <property type="protein sequence ID" value="ONK66069.1"/>
    <property type="molecule type" value="Genomic_DNA"/>
</dbReference>
<dbReference type="OrthoDB" id="185373at2759"/>
<protein>
    <recommendedName>
        <fullName evidence="5">Pentacotripeptide-repeat region of PRORP domain-containing protein</fullName>
    </recommendedName>
</protein>
<evidence type="ECO:0000256" key="2">
    <source>
        <dbReference type="PROSITE-ProRule" id="PRU00708"/>
    </source>
</evidence>
<dbReference type="InterPro" id="IPR046960">
    <property type="entry name" value="PPR_At4g14850-like_plant"/>
</dbReference>
<gene>
    <name evidence="3" type="ORF">A4U43_C06F3840</name>
</gene>
<dbReference type="Pfam" id="PF01535">
    <property type="entry name" value="PPR"/>
    <property type="match status" value="4"/>
</dbReference>
<name>A0A5P1EMP1_ASPOF</name>
<dbReference type="Pfam" id="PF13041">
    <property type="entry name" value="PPR_2"/>
    <property type="match status" value="1"/>
</dbReference>
<dbReference type="AlphaFoldDB" id="A0A5P1EMP1"/>
<feature type="repeat" description="PPR" evidence="2">
    <location>
        <begin position="311"/>
        <end position="345"/>
    </location>
</feature>
<dbReference type="Pfam" id="PF20431">
    <property type="entry name" value="E_motif"/>
    <property type="match status" value="1"/>
</dbReference>
<reference evidence="4" key="1">
    <citation type="journal article" date="2017" name="Nat. Commun.">
        <title>The asparagus genome sheds light on the origin and evolution of a young Y chromosome.</title>
        <authorList>
            <person name="Harkess A."/>
            <person name="Zhou J."/>
            <person name="Xu C."/>
            <person name="Bowers J.E."/>
            <person name="Van der Hulst R."/>
            <person name="Ayyampalayam S."/>
            <person name="Mercati F."/>
            <person name="Riccardi P."/>
            <person name="McKain M.R."/>
            <person name="Kakrana A."/>
            <person name="Tang H."/>
            <person name="Ray J."/>
            <person name="Groenendijk J."/>
            <person name="Arikit S."/>
            <person name="Mathioni S.M."/>
            <person name="Nakano M."/>
            <person name="Shan H."/>
            <person name="Telgmann-Rauber A."/>
            <person name="Kanno A."/>
            <person name="Yue Z."/>
            <person name="Chen H."/>
            <person name="Li W."/>
            <person name="Chen Y."/>
            <person name="Xu X."/>
            <person name="Zhang Y."/>
            <person name="Luo S."/>
            <person name="Chen H."/>
            <person name="Gao J."/>
            <person name="Mao Z."/>
            <person name="Pires J.C."/>
            <person name="Luo M."/>
            <person name="Kudrna D."/>
            <person name="Wing R.A."/>
            <person name="Meyers B.C."/>
            <person name="Yi K."/>
            <person name="Kong H."/>
            <person name="Lavrijsen P."/>
            <person name="Sunseri F."/>
            <person name="Falavigna A."/>
            <person name="Ye Y."/>
            <person name="Leebens-Mack J.H."/>
            <person name="Chen G."/>
        </authorList>
    </citation>
    <scope>NUCLEOTIDE SEQUENCE [LARGE SCALE GENOMIC DNA]</scope>
    <source>
        <strain evidence="4">cv. DH0086</strain>
    </source>
</reference>
<feature type="repeat" description="PPR" evidence="2">
    <location>
        <begin position="107"/>
        <end position="137"/>
    </location>
</feature>
<evidence type="ECO:0008006" key="5">
    <source>
        <dbReference type="Google" id="ProtNLM"/>
    </source>
</evidence>
<dbReference type="GO" id="GO:0009451">
    <property type="term" value="P:RNA modification"/>
    <property type="evidence" value="ECO:0007669"/>
    <property type="project" value="InterPro"/>
</dbReference>
<dbReference type="PANTHER" id="PTHR24015:SF1955">
    <property type="entry name" value="PENTACOTRIPEPTIDE-REPEAT REGION OF PRORP DOMAIN-CONTAINING PROTEIN"/>
    <property type="match status" value="1"/>
</dbReference>
<evidence type="ECO:0000313" key="3">
    <source>
        <dbReference type="EMBL" id="ONK66069.1"/>
    </source>
</evidence>
<dbReference type="InterPro" id="IPR046848">
    <property type="entry name" value="E_motif"/>
</dbReference>
<sequence length="489" mass="54432">MPERDVVSFNTLISTTLRINRDPSIGFSLYTRLLDEGLRPNSITFASLLSSSSVLSNVQLLEEMHCHSIKFGLNSNGFVGSAFVNGYERCRGLKDALCAFEEIAEIDSVSWNIMIDACARSGCKENAVKVFARMQRECSNRFDCFTLTSVLKTCVKREDLGLGTQLHSCALKAGLEYETPVGNSLITMYSRCDGDMKSAVLVFRRILEPNIISWTAVIGGLAQNGMAEEAASLYKEMVTQGEIENEFLFASILPVFSALVNLELGKMVHARIAKSTVSSDVEVSNALIDMYFKCGDSNDAMLVFDTMSNIDVVSWTVMVSGLGQHGKGREAVHAFGEMRRLGFKPDDVTFLAALSACSHCGLVEEGLDMFRSMANEYSVKPRREHFACVVDLLGRSGRLREAEMFVKEMRMELDSSVWETLLGACRIHGEVEIGERSAKKVMELEPERDGPYVQLSNIYADKNLWEEKGKVRCRLDSSGLRKETARSWF</sequence>
<feature type="repeat" description="PPR" evidence="2">
    <location>
        <begin position="210"/>
        <end position="244"/>
    </location>
</feature>
<dbReference type="PANTHER" id="PTHR24015">
    <property type="entry name" value="OS07G0578800 PROTEIN-RELATED"/>
    <property type="match status" value="1"/>
</dbReference>
<dbReference type="NCBIfam" id="TIGR00756">
    <property type="entry name" value="PPR"/>
    <property type="match status" value="3"/>
</dbReference>
<dbReference type="OMA" id="GLWEDKG"/>
<dbReference type="FunFam" id="1.25.40.10:FF:000351">
    <property type="entry name" value="Pentatricopeptide repeat-containing protein"/>
    <property type="match status" value="1"/>
</dbReference>
<dbReference type="InterPro" id="IPR011990">
    <property type="entry name" value="TPR-like_helical_dom_sf"/>
</dbReference>
<evidence type="ECO:0000256" key="1">
    <source>
        <dbReference type="ARBA" id="ARBA00022737"/>
    </source>
</evidence>
<keyword evidence="4" id="KW-1185">Reference proteome</keyword>
<dbReference type="PROSITE" id="PS51375">
    <property type="entry name" value="PPR"/>
    <property type="match status" value="4"/>
</dbReference>
<evidence type="ECO:0000313" key="4">
    <source>
        <dbReference type="Proteomes" id="UP000243459"/>
    </source>
</evidence>
<dbReference type="GO" id="GO:0003723">
    <property type="term" value="F:RNA binding"/>
    <property type="evidence" value="ECO:0007669"/>
    <property type="project" value="InterPro"/>
</dbReference>
<accession>A0A5P1EMP1</accession>
<keyword evidence="1" id="KW-0677">Repeat</keyword>
<dbReference type="Gene3D" id="1.25.40.10">
    <property type="entry name" value="Tetratricopeptide repeat domain"/>
    <property type="match status" value="3"/>
</dbReference>